<dbReference type="GO" id="GO:0004180">
    <property type="term" value="F:carboxypeptidase activity"/>
    <property type="evidence" value="ECO:0007669"/>
    <property type="project" value="UniProtKB-KW"/>
</dbReference>
<dbReference type="Proteomes" id="UP000620064">
    <property type="component" value="Unassembled WGS sequence"/>
</dbReference>
<keyword evidence="2" id="KW-0378">Hydrolase</keyword>
<evidence type="ECO:0000256" key="2">
    <source>
        <dbReference type="ARBA" id="ARBA00022801"/>
    </source>
</evidence>
<dbReference type="PANTHER" id="PTHR30023:SF0">
    <property type="entry name" value="PENICILLIN-SENSITIVE CARBOXYPEPTIDASE A"/>
    <property type="match status" value="1"/>
</dbReference>
<comment type="similarity">
    <text evidence="1">Belongs to the peptidase S13 family.</text>
</comment>
<keyword evidence="4" id="KW-0645">Protease</keyword>
<dbReference type="Gene3D" id="3.40.710.10">
    <property type="entry name" value="DD-peptidase/beta-lactamase superfamily"/>
    <property type="match status" value="1"/>
</dbReference>
<keyword evidence="4" id="KW-0121">Carboxypeptidase</keyword>
<dbReference type="RefSeq" id="WP_188616632.1">
    <property type="nucleotide sequence ID" value="NZ_BMLV01000001.1"/>
</dbReference>
<evidence type="ECO:0000256" key="3">
    <source>
        <dbReference type="SAM" id="SignalP"/>
    </source>
</evidence>
<dbReference type="Pfam" id="PF02113">
    <property type="entry name" value="Peptidase_S13"/>
    <property type="match status" value="1"/>
</dbReference>
<gene>
    <name evidence="4" type="primary">dacC</name>
    <name evidence="4" type="ORF">GCM10010992_06380</name>
</gene>
<evidence type="ECO:0000313" key="5">
    <source>
        <dbReference type="Proteomes" id="UP000620064"/>
    </source>
</evidence>
<organism evidence="4 5">
    <name type="scientific">Cloacibacterium rupense</name>
    <dbReference type="NCBI Taxonomy" id="517423"/>
    <lineage>
        <taxon>Bacteria</taxon>
        <taxon>Pseudomonadati</taxon>
        <taxon>Bacteroidota</taxon>
        <taxon>Flavobacteriia</taxon>
        <taxon>Flavobacteriales</taxon>
        <taxon>Weeksellaceae</taxon>
    </lineage>
</organism>
<name>A0ABQ2NHG0_9FLAO</name>
<dbReference type="Gene3D" id="3.50.80.20">
    <property type="entry name" value="D-Ala-D-Ala carboxypeptidase C, peptidase S13"/>
    <property type="match status" value="1"/>
</dbReference>
<dbReference type="InterPro" id="IPR012338">
    <property type="entry name" value="Beta-lactam/transpept-like"/>
</dbReference>
<proteinExistence type="inferred from homology"/>
<keyword evidence="3" id="KW-0732">Signal</keyword>
<feature type="signal peptide" evidence="3">
    <location>
        <begin position="1"/>
        <end position="17"/>
    </location>
</feature>
<dbReference type="InterPro" id="IPR000667">
    <property type="entry name" value="Peptidase_S13"/>
</dbReference>
<feature type="chain" id="PRO_5047321094" evidence="3">
    <location>
        <begin position="18"/>
        <end position="449"/>
    </location>
</feature>
<dbReference type="SUPFAM" id="SSF56601">
    <property type="entry name" value="beta-lactamase/transpeptidase-like"/>
    <property type="match status" value="1"/>
</dbReference>
<dbReference type="PRINTS" id="PR00922">
    <property type="entry name" value="DADACBPTASE3"/>
</dbReference>
<evidence type="ECO:0000313" key="4">
    <source>
        <dbReference type="EMBL" id="GGP02350.1"/>
    </source>
</evidence>
<protein>
    <submittedName>
        <fullName evidence="4">D-alanyl-D-alanine carboxypeptidase DacC</fullName>
    </submittedName>
</protein>
<reference evidence="5" key="1">
    <citation type="journal article" date="2019" name="Int. J. Syst. Evol. Microbiol.">
        <title>The Global Catalogue of Microorganisms (GCM) 10K type strain sequencing project: providing services to taxonomists for standard genome sequencing and annotation.</title>
        <authorList>
            <consortium name="The Broad Institute Genomics Platform"/>
            <consortium name="The Broad Institute Genome Sequencing Center for Infectious Disease"/>
            <person name="Wu L."/>
            <person name="Ma J."/>
        </authorList>
    </citation>
    <scope>NUCLEOTIDE SEQUENCE [LARGE SCALE GENOMIC DNA]</scope>
    <source>
        <strain evidence="5">CGMCC 1.7656</strain>
    </source>
</reference>
<keyword evidence="5" id="KW-1185">Reference proteome</keyword>
<comment type="caution">
    <text evidence="4">The sequence shown here is derived from an EMBL/GenBank/DDBJ whole genome shotgun (WGS) entry which is preliminary data.</text>
</comment>
<accession>A0ABQ2NHG0</accession>
<dbReference type="EMBL" id="BMLV01000001">
    <property type="protein sequence ID" value="GGP02350.1"/>
    <property type="molecule type" value="Genomic_DNA"/>
</dbReference>
<sequence>MKNCLFLLFFIVSQAFLAQKPISEQLDDKVKQLLESEPMFSGSLSFYVTDENGNQIYDYQSTKGLSTASTMKVFTAAAALETLGKDYQYKTKIAFDGNLYITSNGDPTLGNDRFDGYKAENFKQKVIEAIKKNKISKISGDIVIDDTFFDFQKIPGGWPWNDIGNYYGAGVWGVNWRENVFEVNTFGKEIKNFSYLNDVKWVNELRAEGSSDKSIIYTSPYSEFAHINGSLPAKAMKVSGAMPNPPMQLAIEIAEELKKQNIDFKGKIMINSEKVINGEKPISFPDDKVILEYKSPTLDKIVYWFLKKSINLFGETFVKTMAKEKTGNPSFESGIKYLKSFWKFRGIDERMINFVDGSGLSPQNYASAKAEVQALLWAKKQPWFSAYYDGFPIMANGMKMKSGSIKDSRAFAGYHTSATGKNYVFSIIMNNYQATDLSNALYNVLNVLK</sequence>
<dbReference type="NCBIfam" id="TIGR00666">
    <property type="entry name" value="PBP4"/>
    <property type="match status" value="1"/>
</dbReference>
<evidence type="ECO:0000256" key="1">
    <source>
        <dbReference type="ARBA" id="ARBA00006096"/>
    </source>
</evidence>
<dbReference type="PANTHER" id="PTHR30023">
    <property type="entry name" value="D-ALANYL-D-ALANINE CARBOXYPEPTIDASE"/>
    <property type="match status" value="1"/>
</dbReference>